<dbReference type="OrthoDB" id="690068at2759"/>
<dbReference type="EMBL" id="JADFTS010000002">
    <property type="protein sequence ID" value="KAF9621604.1"/>
    <property type="molecule type" value="Genomic_DNA"/>
</dbReference>
<reference evidence="1 2" key="1">
    <citation type="submission" date="2020-10" db="EMBL/GenBank/DDBJ databases">
        <title>The Coptis chinensis genome and diversification of protoberbering-type alkaloids.</title>
        <authorList>
            <person name="Wang B."/>
            <person name="Shu S."/>
            <person name="Song C."/>
            <person name="Liu Y."/>
        </authorList>
    </citation>
    <scope>NUCLEOTIDE SEQUENCE [LARGE SCALE GENOMIC DNA]</scope>
    <source>
        <strain evidence="1">HL-2020</strain>
        <tissue evidence="1">Leaf</tissue>
    </source>
</reference>
<keyword evidence="2" id="KW-1185">Reference proteome</keyword>
<name>A0A835IQD4_9MAGN</name>
<proteinExistence type="predicted"/>
<comment type="caution">
    <text evidence="1">The sequence shown here is derived from an EMBL/GenBank/DDBJ whole genome shotgun (WGS) entry which is preliminary data.</text>
</comment>
<dbReference type="Proteomes" id="UP000631114">
    <property type="component" value="Unassembled WGS sequence"/>
</dbReference>
<protein>
    <submittedName>
        <fullName evidence="1">Uncharacterized protein</fullName>
    </submittedName>
</protein>
<dbReference type="AlphaFoldDB" id="A0A835IQD4"/>
<sequence length="206" mass="22494">MAYQMVESGGSGSGLVSGGDFGESSVMTIGSTPEQTKKQCIELTNIWYRISDDVDGEWYGQCADDVSVSKDYISRMGMGMGTHHSMPSIHRSMQLPRLPLVNQTIPALSLNQPPTCPSRLNGVNFRTGSRNADFSLSYAHHMGFHHMQTPQLVSPKVGLPSDRRCTTAMEALLVDNAPSKIGCSCRPGDAKFGNAWKVQIFGQDYM</sequence>
<accession>A0A835IQD4</accession>
<gene>
    <name evidence="1" type="ORF">IFM89_023779</name>
</gene>
<evidence type="ECO:0000313" key="2">
    <source>
        <dbReference type="Proteomes" id="UP000631114"/>
    </source>
</evidence>
<evidence type="ECO:0000313" key="1">
    <source>
        <dbReference type="EMBL" id="KAF9621604.1"/>
    </source>
</evidence>
<organism evidence="1 2">
    <name type="scientific">Coptis chinensis</name>
    <dbReference type="NCBI Taxonomy" id="261450"/>
    <lineage>
        <taxon>Eukaryota</taxon>
        <taxon>Viridiplantae</taxon>
        <taxon>Streptophyta</taxon>
        <taxon>Embryophyta</taxon>
        <taxon>Tracheophyta</taxon>
        <taxon>Spermatophyta</taxon>
        <taxon>Magnoliopsida</taxon>
        <taxon>Ranunculales</taxon>
        <taxon>Ranunculaceae</taxon>
        <taxon>Coptidoideae</taxon>
        <taxon>Coptis</taxon>
    </lineage>
</organism>